<dbReference type="AlphaFoldDB" id="A0A6G9KPB2"/>
<feature type="signal peptide" evidence="2">
    <location>
        <begin position="1"/>
        <end position="19"/>
    </location>
</feature>
<accession>A0A6G9KPB2</accession>
<evidence type="ECO:0000256" key="1">
    <source>
        <dbReference type="SAM" id="MobiDB-lite"/>
    </source>
</evidence>
<organism evidence="3">
    <name type="scientific">Reishia bronni</name>
    <dbReference type="NCBI Taxonomy" id="578817"/>
    <lineage>
        <taxon>Eukaryota</taxon>
        <taxon>Metazoa</taxon>
        <taxon>Spiralia</taxon>
        <taxon>Lophotrochozoa</taxon>
        <taxon>Mollusca</taxon>
        <taxon>Gastropoda</taxon>
        <taxon>Caenogastropoda</taxon>
        <taxon>Neogastropoda</taxon>
        <taxon>Muricoidea</taxon>
        <taxon>Muricidae</taxon>
        <taxon>Reishia</taxon>
    </lineage>
</organism>
<feature type="region of interest" description="Disordered" evidence="1">
    <location>
        <begin position="29"/>
        <end position="54"/>
    </location>
</feature>
<name>A0A6G9KPB2_9CAEN</name>
<evidence type="ECO:0000313" key="3">
    <source>
        <dbReference type="EMBL" id="QIQ54703.1"/>
    </source>
</evidence>
<dbReference type="EMBL" id="MN327982">
    <property type="protein sequence ID" value="QIQ54703.1"/>
    <property type="molecule type" value="mRNA"/>
</dbReference>
<proteinExistence type="evidence at transcript level"/>
<keyword evidence="2" id="KW-0732">Signal</keyword>
<sequence>MKVIVSLLVVLLVLEAVFALDFSFGRRKRRVSKKKDEKHPRFKPHPFTPHSKPIHPFISKPHPFRSKSFSLGNIPHQLRKILEGTGKGIRLSKDILGIQGKTASLVDQARGNQGEISKRVAEAGKNVKAVLSNSRAILAGQGQILKGQGAIRALVSAEHAATRKAVLKLQNNAQAEISKIFKNQGTILDKIEQGRAKALAGFDKLFRSKATTQSRLQVLIRAINDASSANLEGQAGIIDAIQDSQQEVQNDLAKVFGRQLGILKSLDQSQKSVEKRIDTVFDRQNVIINSIKRSQSAVQSDLAGLRQEQGKTQVQVKQSEAAVRRDIAEIKKHESFTQHILVKCEGDCPVGKSLNGIAHLKKQLVNIENNFQREVRAILSSEAKTQGAVKGAEQTFLREVTTNSDDTLAELKGLAKKMDTLLHQCEADIKRFNKDVVVIEKVQETIEHALKKILQDLEGLHFGGVQKFSGF</sequence>
<reference evidence="3" key="1">
    <citation type="submission" date="2019-08" db="EMBL/GenBank/DDBJ databases">
        <title>Towards understanding the formation of egg capsule of the carnivore snail Thais (Reishia) bronni: a transcriptomic approach.</title>
        <authorList>
            <person name="Wong Y.H."/>
            <person name="Okano K."/>
        </authorList>
    </citation>
    <scope>NUCLEOTIDE SEQUENCE</scope>
</reference>
<feature type="chain" id="PRO_5026323591" evidence="2">
    <location>
        <begin position="20"/>
        <end position="471"/>
    </location>
</feature>
<protein>
    <submittedName>
        <fullName evidence="3">Capsule gland specific secretory protein</fullName>
    </submittedName>
</protein>
<evidence type="ECO:0000256" key="2">
    <source>
        <dbReference type="SAM" id="SignalP"/>
    </source>
</evidence>